<keyword evidence="3" id="KW-0812">Transmembrane</keyword>
<proteinExistence type="predicted"/>
<keyword evidence="3" id="KW-1133">Transmembrane helix</keyword>
<feature type="coiled-coil region" evidence="1">
    <location>
        <begin position="142"/>
        <end position="195"/>
    </location>
</feature>
<dbReference type="RefSeq" id="WP_310898614.1">
    <property type="nucleotide sequence ID" value="NZ_JAMQOS010000001.1"/>
</dbReference>
<name>A0ABU2FJ39_9EURY</name>
<evidence type="ECO:0000256" key="2">
    <source>
        <dbReference type="SAM" id="MobiDB-lite"/>
    </source>
</evidence>
<organism evidence="4 5">
    <name type="scientific">Haloarcula onubensis</name>
    <dbReference type="NCBI Taxonomy" id="2950539"/>
    <lineage>
        <taxon>Archaea</taxon>
        <taxon>Methanobacteriati</taxon>
        <taxon>Methanobacteriota</taxon>
        <taxon>Stenosarchaea group</taxon>
        <taxon>Halobacteria</taxon>
        <taxon>Halobacteriales</taxon>
        <taxon>Haloarculaceae</taxon>
        <taxon>Haloarcula</taxon>
    </lineage>
</organism>
<keyword evidence="1" id="KW-0175">Coiled coil</keyword>
<feature type="region of interest" description="Disordered" evidence="2">
    <location>
        <begin position="40"/>
        <end position="71"/>
    </location>
</feature>
<keyword evidence="3" id="KW-0472">Membrane</keyword>
<evidence type="ECO:0000256" key="1">
    <source>
        <dbReference type="SAM" id="Coils"/>
    </source>
</evidence>
<evidence type="ECO:0000313" key="5">
    <source>
        <dbReference type="Proteomes" id="UP001268864"/>
    </source>
</evidence>
<protein>
    <recommendedName>
        <fullName evidence="6">DUF4129 domain-containing protein</fullName>
    </recommendedName>
</protein>
<dbReference type="Proteomes" id="UP001268864">
    <property type="component" value="Unassembled WGS sequence"/>
</dbReference>
<evidence type="ECO:0008006" key="6">
    <source>
        <dbReference type="Google" id="ProtNLM"/>
    </source>
</evidence>
<feature type="transmembrane region" description="Helical" evidence="3">
    <location>
        <begin position="536"/>
        <end position="554"/>
    </location>
</feature>
<feature type="compositionally biased region" description="Low complexity" evidence="2">
    <location>
        <begin position="40"/>
        <end position="53"/>
    </location>
</feature>
<reference evidence="4 5" key="1">
    <citation type="submission" date="2022-06" db="EMBL/GenBank/DDBJ databases">
        <title>Halomicroarcula sp. a new haloarchaeum isolate from saline soil.</title>
        <authorList>
            <person name="Strakova D."/>
            <person name="Galisteo C."/>
            <person name="Sanchez-Porro C."/>
            <person name="Ventosa A."/>
        </authorList>
    </citation>
    <scope>NUCLEOTIDE SEQUENCE [LARGE SCALE GENOMIC DNA]</scope>
    <source>
        <strain evidence="4 5">S3CR25-11</strain>
    </source>
</reference>
<dbReference type="EMBL" id="JAMQOS010000001">
    <property type="protein sequence ID" value="MDS0280770.1"/>
    <property type="molecule type" value="Genomic_DNA"/>
</dbReference>
<feature type="region of interest" description="Disordered" evidence="2">
    <location>
        <begin position="558"/>
        <end position="585"/>
    </location>
</feature>
<feature type="compositionally biased region" description="Low complexity" evidence="2">
    <location>
        <begin position="563"/>
        <end position="584"/>
    </location>
</feature>
<comment type="caution">
    <text evidence="4">The sequence shown here is derived from an EMBL/GenBank/DDBJ whole genome shotgun (WGS) entry which is preliminary data.</text>
</comment>
<sequence>MQPTGSHRLPAVLAAATAAVALLVLATTAGVDVAHADAQSEAAAQQTPANNTTVQHERPSEAAESGDAGRVSQWLERRLASRLGGSAINISQGQYERARGALSEGYESRLDQYVSVAGETESDADDRATETYREAQQDQRAYANATQAYRETYEEYERARRNGNTTAARRAARELERLSERVEGLNSSLQREYATLTNRTDVETDESRTALANTTTGIAAQQDAVRAATFVETTLTARTNASTVAFDSPVTVAGRLRLANGTALANATGRLAVADRTYPVTTDSEGRFAVSYRPVSLPVNATSARVRFLPATTSVYLGSASAVSVAVRQVTPRLELTATPTGGGFGDPLTATAVATVDGRPVPSLPIRARLGDTVVSGRTDTSGRVTLSPRVPAALPPGERSLRVAHARSAVAVGPNATATTVTVTESETDLTVAATNEGRLRVRGRLQTTDGDGIGGRQLRLSLDGTNRSVTTNATGWYRLTVANASTLDGASNGTLAVQARFDGDGTNLGDSRAETSVALASGAGGEADSSPPLVLGGVVVGVLVVAGVVGWSRRQRGRVSSEPGTTAPEPTPTGAETSAPSETWLDRARSALAAGDDERAIVTAYGAVRRHLDRDAGLAPTLTHREFVAAAEGELADDEALSTVATAYERTTFLGEPDSADAAAAVDAAAALLAS</sequence>
<gene>
    <name evidence="4" type="ORF">NDI86_01455</name>
</gene>
<evidence type="ECO:0000313" key="4">
    <source>
        <dbReference type="EMBL" id="MDS0280770.1"/>
    </source>
</evidence>
<accession>A0ABU2FJ39</accession>
<evidence type="ECO:0000256" key="3">
    <source>
        <dbReference type="SAM" id="Phobius"/>
    </source>
</evidence>
<keyword evidence="5" id="KW-1185">Reference proteome</keyword>